<name>A0A3S3WF34_9RHOB</name>
<gene>
    <name evidence="1" type="ORF">EP867_17415</name>
</gene>
<evidence type="ECO:0000313" key="2">
    <source>
        <dbReference type="Proteomes" id="UP000287168"/>
    </source>
</evidence>
<reference evidence="1 2" key="1">
    <citation type="journal article" date="2015" name="Int. J. Syst. Evol. Microbiol.">
        <title>Gemmobacter intermedius sp. nov., isolated from a white stork (Ciconia ciconia).</title>
        <authorList>
            <person name="Kampfer P."/>
            <person name="Jerzak L."/>
            <person name="Wilharm G."/>
            <person name="Golke J."/>
            <person name="Busse H.J."/>
            <person name="Glaeser S.P."/>
        </authorList>
    </citation>
    <scope>NUCLEOTIDE SEQUENCE [LARGE SCALE GENOMIC DNA]</scope>
    <source>
        <strain evidence="1 2">119/4</strain>
    </source>
</reference>
<proteinExistence type="predicted"/>
<dbReference type="EMBL" id="SBLC01000050">
    <property type="protein sequence ID" value="RWY37332.1"/>
    <property type="molecule type" value="Genomic_DNA"/>
</dbReference>
<keyword evidence="2" id="KW-1185">Reference proteome</keyword>
<dbReference type="RefSeq" id="WP_128490738.1">
    <property type="nucleotide sequence ID" value="NZ_JBHLXB010000073.1"/>
</dbReference>
<dbReference type="Proteomes" id="UP000287168">
    <property type="component" value="Unassembled WGS sequence"/>
</dbReference>
<organism evidence="1 2">
    <name type="scientific">Falsigemmobacter intermedius</name>
    <dbReference type="NCBI Taxonomy" id="1553448"/>
    <lineage>
        <taxon>Bacteria</taxon>
        <taxon>Pseudomonadati</taxon>
        <taxon>Pseudomonadota</taxon>
        <taxon>Alphaproteobacteria</taxon>
        <taxon>Rhodobacterales</taxon>
        <taxon>Paracoccaceae</taxon>
        <taxon>Falsigemmobacter</taxon>
    </lineage>
</organism>
<accession>A0A3S3WF34</accession>
<sequence length="132" mass="14705">MQDIRDFALKRVRDTNAQSQALENDCKRGAEYLGSSTPRALECLITLIPMGSEQKQGFRVRLTAIDKLLCHNREGAWWCEFKQSIELLGNNGQVVDPALFVGQRLAGLAEASVERVRFIGVPGNWTVVWGGD</sequence>
<dbReference type="AlphaFoldDB" id="A0A3S3WF34"/>
<evidence type="ECO:0000313" key="1">
    <source>
        <dbReference type="EMBL" id="RWY37332.1"/>
    </source>
</evidence>
<protein>
    <submittedName>
        <fullName evidence="1">Uncharacterized protein</fullName>
    </submittedName>
</protein>
<comment type="caution">
    <text evidence="1">The sequence shown here is derived from an EMBL/GenBank/DDBJ whole genome shotgun (WGS) entry which is preliminary data.</text>
</comment>